<dbReference type="AlphaFoldDB" id="A0AAP0FV87"/>
<keyword evidence="3" id="KW-1185">Reference proteome</keyword>
<protein>
    <submittedName>
        <fullName evidence="2">Uncharacterized protein</fullName>
    </submittedName>
</protein>
<comment type="caution">
    <text evidence="2">The sequence shown here is derived from an EMBL/GenBank/DDBJ whole genome shotgun (WGS) entry which is preliminary data.</text>
</comment>
<name>A0AAP0FV87_9ASPA</name>
<organism evidence="2 3">
    <name type="scientific">Platanthera zijinensis</name>
    <dbReference type="NCBI Taxonomy" id="2320716"/>
    <lineage>
        <taxon>Eukaryota</taxon>
        <taxon>Viridiplantae</taxon>
        <taxon>Streptophyta</taxon>
        <taxon>Embryophyta</taxon>
        <taxon>Tracheophyta</taxon>
        <taxon>Spermatophyta</taxon>
        <taxon>Magnoliopsida</taxon>
        <taxon>Liliopsida</taxon>
        <taxon>Asparagales</taxon>
        <taxon>Orchidaceae</taxon>
        <taxon>Orchidoideae</taxon>
        <taxon>Orchideae</taxon>
        <taxon>Orchidinae</taxon>
        <taxon>Platanthera</taxon>
    </lineage>
</organism>
<dbReference type="Proteomes" id="UP001418222">
    <property type="component" value="Unassembled WGS sequence"/>
</dbReference>
<evidence type="ECO:0000256" key="1">
    <source>
        <dbReference type="SAM" id="MobiDB-lite"/>
    </source>
</evidence>
<evidence type="ECO:0000313" key="2">
    <source>
        <dbReference type="EMBL" id="KAK8916905.1"/>
    </source>
</evidence>
<proteinExistence type="predicted"/>
<dbReference type="EMBL" id="JBBWWQ010000020">
    <property type="protein sequence ID" value="KAK8916905.1"/>
    <property type="molecule type" value="Genomic_DNA"/>
</dbReference>
<accession>A0AAP0FV87</accession>
<evidence type="ECO:0000313" key="3">
    <source>
        <dbReference type="Proteomes" id="UP001418222"/>
    </source>
</evidence>
<sequence length="165" mass="17587">MSTRPSSRPDLGGLLSAQFWEDVSHRDWAATRPLAPLVAQIWAVSWPPSFGRSLGRPLSGAGGHMVTRPSGLPDLSGLLAAQFWAVVSCQEQATTWPLALLAAQILASSWPPRSGPLSRLRRVVARPLCAPVEFGSLPTGGLSRPPASPECPSPRGRGNYFSIRG</sequence>
<reference evidence="2 3" key="1">
    <citation type="journal article" date="2022" name="Nat. Plants">
        <title>Genomes of leafy and leafless Platanthera orchids illuminate the evolution of mycoheterotrophy.</title>
        <authorList>
            <person name="Li M.H."/>
            <person name="Liu K.W."/>
            <person name="Li Z."/>
            <person name="Lu H.C."/>
            <person name="Ye Q.L."/>
            <person name="Zhang D."/>
            <person name="Wang J.Y."/>
            <person name="Li Y.F."/>
            <person name="Zhong Z.M."/>
            <person name="Liu X."/>
            <person name="Yu X."/>
            <person name="Liu D.K."/>
            <person name="Tu X.D."/>
            <person name="Liu B."/>
            <person name="Hao Y."/>
            <person name="Liao X.Y."/>
            <person name="Jiang Y.T."/>
            <person name="Sun W.H."/>
            <person name="Chen J."/>
            <person name="Chen Y.Q."/>
            <person name="Ai Y."/>
            <person name="Zhai J.W."/>
            <person name="Wu S.S."/>
            <person name="Zhou Z."/>
            <person name="Hsiao Y.Y."/>
            <person name="Wu W.L."/>
            <person name="Chen Y.Y."/>
            <person name="Lin Y.F."/>
            <person name="Hsu J.L."/>
            <person name="Li C.Y."/>
            <person name="Wang Z.W."/>
            <person name="Zhao X."/>
            <person name="Zhong W.Y."/>
            <person name="Ma X.K."/>
            <person name="Ma L."/>
            <person name="Huang J."/>
            <person name="Chen G.Z."/>
            <person name="Huang M.Z."/>
            <person name="Huang L."/>
            <person name="Peng D.H."/>
            <person name="Luo Y.B."/>
            <person name="Zou S.Q."/>
            <person name="Chen S.P."/>
            <person name="Lan S."/>
            <person name="Tsai W.C."/>
            <person name="Van de Peer Y."/>
            <person name="Liu Z.J."/>
        </authorList>
    </citation>
    <scope>NUCLEOTIDE SEQUENCE [LARGE SCALE GENOMIC DNA]</scope>
    <source>
        <strain evidence="2">Lor287</strain>
    </source>
</reference>
<feature type="region of interest" description="Disordered" evidence="1">
    <location>
        <begin position="139"/>
        <end position="158"/>
    </location>
</feature>
<gene>
    <name evidence="2" type="ORF">KSP39_PZI022309</name>
</gene>